<feature type="compositionally biased region" description="Low complexity" evidence="1">
    <location>
        <begin position="326"/>
        <end position="338"/>
    </location>
</feature>
<evidence type="ECO:0000313" key="3">
    <source>
        <dbReference type="Proteomes" id="UP000692954"/>
    </source>
</evidence>
<feature type="region of interest" description="Disordered" evidence="1">
    <location>
        <begin position="326"/>
        <end position="349"/>
    </location>
</feature>
<feature type="compositionally biased region" description="Basic and acidic residues" evidence="1">
    <location>
        <begin position="339"/>
        <end position="349"/>
    </location>
</feature>
<reference evidence="2" key="1">
    <citation type="submission" date="2021-01" db="EMBL/GenBank/DDBJ databases">
        <authorList>
            <consortium name="Genoscope - CEA"/>
            <person name="William W."/>
        </authorList>
    </citation>
    <scope>NUCLEOTIDE SEQUENCE</scope>
</reference>
<gene>
    <name evidence="2" type="ORF">PSON_ATCC_30995.1.T1380146</name>
</gene>
<dbReference type="OrthoDB" id="302129at2759"/>
<evidence type="ECO:0000313" key="2">
    <source>
        <dbReference type="EMBL" id="CAD8122472.1"/>
    </source>
</evidence>
<dbReference type="Proteomes" id="UP000692954">
    <property type="component" value="Unassembled WGS sequence"/>
</dbReference>
<organism evidence="2 3">
    <name type="scientific">Paramecium sonneborni</name>
    <dbReference type="NCBI Taxonomy" id="65129"/>
    <lineage>
        <taxon>Eukaryota</taxon>
        <taxon>Sar</taxon>
        <taxon>Alveolata</taxon>
        <taxon>Ciliophora</taxon>
        <taxon>Intramacronucleata</taxon>
        <taxon>Oligohymenophorea</taxon>
        <taxon>Peniculida</taxon>
        <taxon>Parameciidae</taxon>
        <taxon>Paramecium</taxon>
    </lineage>
</organism>
<dbReference type="EMBL" id="CAJJDN010000138">
    <property type="protein sequence ID" value="CAD8122472.1"/>
    <property type="molecule type" value="Genomic_DNA"/>
</dbReference>
<sequence length="416" mass="49077">MNQFYGNFVNLDTSIGINHNLPFYQKATKHIFNNQNVKQELNEQSLQCNIYLFLSIVHGIKRLNKLFIQSCSNRDQFLYLFDTQQYSLLLYKVLQIVNQYFNDDDSKIQFEKHAINKSWHSSEQTLQQTSSFQTSANNEKFQQKIKKIISTDLDPLKSLIHKVQDQNRSYQNSQAKINYTPQVSFHQNNKQMKQSSLKDQLKEKIAKLAMQNTYHCQEKMIKSSSDLIQQTQNYIAVNESLNEKQIEKEIIQKQNKINFGQQMLFNNLIQKEDQIGFQQNKQLKTMQEPIPTFVQNKKTDFAVQTSEQQIDVQIVQKKKEEQNIVQNEEQNNQNNVRTNENDQGEKKQEISVNRVRYCQECKNKNKYNNGTSSASPQKSDRHNREIYSIDYVQHKRKLGSNCMNRNFNILTNAQLE</sequence>
<dbReference type="AlphaFoldDB" id="A0A8S1R5W1"/>
<comment type="caution">
    <text evidence="2">The sequence shown here is derived from an EMBL/GenBank/DDBJ whole genome shotgun (WGS) entry which is preliminary data.</text>
</comment>
<accession>A0A8S1R5W1</accession>
<name>A0A8S1R5W1_9CILI</name>
<protein>
    <submittedName>
        <fullName evidence="2">Uncharacterized protein</fullName>
    </submittedName>
</protein>
<evidence type="ECO:0000256" key="1">
    <source>
        <dbReference type="SAM" id="MobiDB-lite"/>
    </source>
</evidence>
<keyword evidence="3" id="KW-1185">Reference proteome</keyword>
<proteinExistence type="predicted"/>